<dbReference type="Pfam" id="PF13358">
    <property type="entry name" value="DDE_3"/>
    <property type="match status" value="1"/>
</dbReference>
<feature type="domain" description="Tc1-like transposase DDE" evidence="1">
    <location>
        <begin position="2"/>
        <end position="81"/>
    </location>
</feature>
<dbReference type="InterPro" id="IPR036397">
    <property type="entry name" value="RNaseH_sf"/>
</dbReference>
<organism evidence="2">
    <name type="scientific">mine drainage metagenome</name>
    <dbReference type="NCBI Taxonomy" id="410659"/>
    <lineage>
        <taxon>unclassified sequences</taxon>
        <taxon>metagenomes</taxon>
        <taxon>ecological metagenomes</taxon>
    </lineage>
</organism>
<dbReference type="InterPro" id="IPR038717">
    <property type="entry name" value="Tc1-like_DDE_dom"/>
</dbReference>
<comment type="caution">
    <text evidence="2">The sequence shown here is derived from an EMBL/GenBank/DDBJ whole genome shotgun (WGS) entry which is preliminary data.</text>
</comment>
<protein>
    <submittedName>
        <fullName evidence="2">Transposase of ISCARN31, ORFB, IS630 family</fullName>
    </submittedName>
</protein>
<proteinExistence type="predicted"/>
<sequence length="114" mass="12934">MFVALLKKLMHRRKKPLRLVLDGLPAHKTKVVKTYVASTQGRLSLHVLPGYAPELNPDELVWSHAKRTGNARRPLQKGEKLEQRVAAQLAEMANNPKLVRSFFMHPSVAYITDL</sequence>
<dbReference type="EMBL" id="CABM01000014">
    <property type="protein sequence ID" value="CBH95838.1"/>
    <property type="molecule type" value="Genomic_DNA"/>
</dbReference>
<gene>
    <name evidence="2" type="ORF">CARN2_2109</name>
</gene>
<evidence type="ECO:0000259" key="1">
    <source>
        <dbReference type="Pfam" id="PF13358"/>
    </source>
</evidence>
<accession>E6PLN7</accession>
<evidence type="ECO:0000313" key="2">
    <source>
        <dbReference type="EMBL" id="CBH95838.1"/>
    </source>
</evidence>
<dbReference type="GO" id="GO:0003676">
    <property type="term" value="F:nucleic acid binding"/>
    <property type="evidence" value="ECO:0007669"/>
    <property type="project" value="InterPro"/>
</dbReference>
<dbReference type="Gene3D" id="3.30.420.10">
    <property type="entry name" value="Ribonuclease H-like superfamily/Ribonuclease H"/>
    <property type="match status" value="1"/>
</dbReference>
<reference evidence="2" key="1">
    <citation type="submission" date="2009-10" db="EMBL/GenBank/DDBJ databases">
        <title>Diversity of trophic interactions inside an arsenic-rich microbial ecosystem.</title>
        <authorList>
            <person name="Bertin P.N."/>
            <person name="Heinrich-Salmeron A."/>
            <person name="Pelletier E."/>
            <person name="Goulhen-Chollet F."/>
            <person name="Arsene-Ploetze F."/>
            <person name="Gallien S."/>
            <person name="Calteau A."/>
            <person name="Vallenet D."/>
            <person name="Casiot C."/>
            <person name="Chane-Woon-Ming B."/>
            <person name="Giloteaux L."/>
            <person name="Barakat M."/>
            <person name="Bonnefoy V."/>
            <person name="Bruneel O."/>
            <person name="Chandler M."/>
            <person name="Cleiss J."/>
            <person name="Duran R."/>
            <person name="Elbaz-Poulichet F."/>
            <person name="Fonknechten N."/>
            <person name="Lauga B."/>
            <person name="Mornico D."/>
            <person name="Ortet P."/>
            <person name="Schaeffer C."/>
            <person name="Siguier P."/>
            <person name="Alexander Thil Smith A."/>
            <person name="Van Dorsselaer A."/>
            <person name="Weissenbach J."/>
            <person name="Medigue C."/>
            <person name="Le Paslier D."/>
        </authorList>
    </citation>
    <scope>NUCLEOTIDE SEQUENCE</scope>
</reference>
<name>E6PLN7_9ZZZZ</name>
<dbReference type="AlphaFoldDB" id="E6PLN7"/>